<comment type="cofactor">
    <cofactor evidence="9">
        <name>Zn(2+)</name>
        <dbReference type="ChEBI" id="CHEBI:29105"/>
    </cofactor>
    <text evidence="9">Binds 1 zinc ion per subunit.</text>
</comment>
<dbReference type="GO" id="GO:0005965">
    <property type="term" value="C:protein farnesyltransferase complex"/>
    <property type="evidence" value="ECO:0007669"/>
    <property type="project" value="UniProtKB-UniRule"/>
</dbReference>
<feature type="domain" description="Prenyltransferase alpha-alpha toroid" evidence="10">
    <location>
        <begin position="66"/>
        <end position="393"/>
    </location>
</feature>
<evidence type="ECO:0000313" key="13">
    <source>
        <dbReference type="Proteomes" id="UP000626109"/>
    </source>
</evidence>
<dbReference type="EC" id="2.5.1.58" evidence="2 9"/>
<dbReference type="AlphaFoldDB" id="A0A813L9J7"/>
<dbReference type="InterPro" id="IPR045089">
    <property type="entry name" value="PGGT1B-like"/>
</dbReference>
<dbReference type="OrthoDB" id="10261146at2759"/>
<evidence type="ECO:0000256" key="7">
    <source>
        <dbReference type="ARBA" id="ARBA00022737"/>
    </source>
</evidence>
<dbReference type="Proteomes" id="UP000626109">
    <property type="component" value="Unassembled WGS sequence"/>
</dbReference>
<keyword evidence="7" id="KW-0677">Repeat</keyword>
<keyword evidence="8 9" id="KW-0862">Zinc</keyword>
<evidence type="ECO:0000256" key="6">
    <source>
        <dbReference type="ARBA" id="ARBA00022723"/>
    </source>
</evidence>
<dbReference type="Proteomes" id="UP000654075">
    <property type="component" value="Unassembled WGS sequence"/>
</dbReference>
<dbReference type="InterPro" id="IPR026872">
    <property type="entry name" value="FTB"/>
</dbReference>
<dbReference type="GO" id="GO:0097354">
    <property type="term" value="P:prenylation"/>
    <property type="evidence" value="ECO:0007669"/>
    <property type="project" value="UniProtKB-UniRule"/>
</dbReference>
<dbReference type="GO" id="GO:0008270">
    <property type="term" value="F:zinc ion binding"/>
    <property type="evidence" value="ECO:0007669"/>
    <property type="project" value="UniProtKB-UniRule"/>
</dbReference>
<accession>A0A813L9J7</accession>
<keyword evidence="5 9" id="KW-0808">Transferase</keyword>
<dbReference type="InterPro" id="IPR001330">
    <property type="entry name" value="Prenyltrans"/>
</dbReference>
<comment type="function">
    <text evidence="9">Catalyzes the transfer of a farnesyl moiety from farnesyl diphosphate to a cysteine at the fourth position from the C-terminus of several proteins. The beta subunit is responsible for peptide-binding.</text>
</comment>
<evidence type="ECO:0000256" key="1">
    <source>
        <dbReference type="ARBA" id="ARBA00010497"/>
    </source>
</evidence>
<evidence type="ECO:0000256" key="4">
    <source>
        <dbReference type="ARBA" id="ARBA00022602"/>
    </source>
</evidence>
<comment type="catalytic activity">
    <reaction evidence="9">
        <text>L-cysteinyl-[protein] + (2E,6E)-farnesyl diphosphate = S-(2E,6E)-farnesyl-L-cysteinyl-[protein] + diphosphate</text>
        <dbReference type="Rhea" id="RHEA:13345"/>
        <dbReference type="Rhea" id="RHEA-COMP:10131"/>
        <dbReference type="Rhea" id="RHEA-COMP:11535"/>
        <dbReference type="ChEBI" id="CHEBI:29950"/>
        <dbReference type="ChEBI" id="CHEBI:33019"/>
        <dbReference type="ChEBI" id="CHEBI:86019"/>
        <dbReference type="ChEBI" id="CHEBI:175763"/>
    </reaction>
</comment>
<reference evidence="12" key="1">
    <citation type="submission" date="2021-02" db="EMBL/GenBank/DDBJ databases">
        <authorList>
            <person name="Dougan E. K."/>
            <person name="Rhodes N."/>
            <person name="Thang M."/>
            <person name="Chan C."/>
        </authorList>
    </citation>
    <scope>NUCLEOTIDE SEQUENCE</scope>
</reference>
<dbReference type="PANTHER" id="PTHR11774:SF6">
    <property type="entry name" value="PROTEIN FARNESYLTRANSFERASE SUBUNIT BETA"/>
    <property type="match status" value="1"/>
</dbReference>
<dbReference type="GO" id="GO:0004660">
    <property type="term" value="F:protein farnesyltransferase activity"/>
    <property type="evidence" value="ECO:0007669"/>
    <property type="project" value="UniProtKB-UniRule"/>
</dbReference>
<keyword evidence="4 9" id="KW-0637">Prenyltransferase</keyword>
<dbReference type="PANTHER" id="PTHR11774">
    <property type="entry name" value="GERANYLGERANYL TRANSFERASE TYPE BETA SUBUNIT"/>
    <property type="match status" value="1"/>
</dbReference>
<dbReference type="Pfam" id="PF00432">
    <property type="entry name" value="Prenyltrans"/>
    <property type="match status" value="1"/>
</dbReference>
<protein>
    <recommendedName>
        <fullName evidence="3 9">Protein farnesyltransferase subunit beta</fullName>
        <shortName evidence="9">FTase-beta</shortName>
        <ecNumber evidence="2 9">2.5.1.58</ecNumber>
    </recommendedName>
</protein>
<comment type="caution">
    <text evidence="12">The sequence shown here is derived from an EMBL/GenBank/DDBJ whole genome shotgun (WGS) entry which is preliminary data.</text>
</comment>
<proteinExistence type="inferred from homology"/>
<evidence type="ECO:0000256" key="9">
    <source>
        <dbReference type="RuleBase" id="RU365056"/>
    </source>
</evidence>
<name>A0A813L9J7_POLGL</name>
<dbReference type="CDD" id="cd02893">
    <property type="entry name" value="FTase"/>
    <property type="match status" value="1"/>
</dbReference>
<comment type="similarity">
    <text evidence="1 9">Belongs to the protein prenyltransferase subunit beta family.</text>
</comment>
<dbReference type="InterPro" id="IPR008930">
    <property type="entry name" value="Terpenoid_cyclase/PrenylTrfase"/>
</dbReference>
<keyword evidence="14" id="KW-1185">Reference proteome</keyword>
<evidence type="ECO:0000313" key="14">
    <source>
        <dbReference type="Proteomes" id="UP000654075"/>
    </source>
</evidence>
<evidence type="ECO:0000256" key="8">
    <source>
        <dbReference type="ARBA" id="ARBA00022833"/>
    </source>
</evidence>
<dbReference type="SUPFAM" id="SSF48239">
    <property type="entry name" value="Terpenoid cyclases/Protein prenyltransferases"/>
    <property type="match status" value="1"/>
</dbReference>
<dbReference type="EMBL" id="CAJNNW010034312">
    <property type="protein sequence ID" value="CAE8722287.1"/>
    <property type="molecule type" value="Genomic_DNA"/>
</dbReference>
<evidence type="ECO:0000256" key="3">
    <source>
        <dbReference type="ARBA" id="ARBA00015798"/>
    </source>
</evidence>
<gene>
    <name evidence="11" type="ORF">PGLA1383_LOCUS37370</name>
    <name evidence="12" type="ORF">PGLA2088_LOCUS42428</name>
</gene>
<evidence type="ECO:0000256" key="2">
    <source>
        <dbReference type="ARBA" id="ARBA00012702"/>
    </source>
</evidence>
<keyword evidence="6 9" id="KW-0479">Metal-binding</keyword>
<organism evidence="12 13">
    <name type="scientific">Polarella glacialis</name>
    <name type="common">Dinoflagellate</name>
    <dbReference type="NCBI Taxonomy" id="89957"/>
    <lineage>
        <taxon>Eukaryota</taxon>
        <taxon>Sar</taxon>
        <taxon>Alveolata</taxon>
        <taxon>Dinophyceae</taxon>
        <taxon>Suessiales</taxon>
        <taxon>Suessiaceae</taxon>
        <taxon>Polarella</taxon>
    </lineage>
</organism>
<dbReference type="Gene3D" id="1.50.10.20">
    <property type="match status" value="1"/>
</dbReference>
<evidence type="ECO:0000256" key="5">
    <source>
        <dbReference type="ARBA" id="ARBA00022679"/>
    </source>
</evidence>
<comment type="subunit">
    <text evidence="9">Heterodimer of an alpha and a beta subunit.</text>
</comment>
<evidence type="ECO:0000259" key="10">
    <source>
        <dbReference type="Pfam" id="PF00432"/>
    </source>
</evidence>
<dbReference type="OMA" id="ENEVINC"/>
<sequence>MSDFGAPSWSEVVLDCHPTITSLEQDKAENEVINCFKAFLNKKDGEPEVFFMGNKSEDGHKDDIFLEKELHCNWLKRGLLALSPSFKGLDASRPWFVYWISHALEVLGDYDESLWASRAASFIGRCQHTTGGFAGGPGQLAHLAPTYAAVSALVIAGSETAYKVVDRELMYRFLMRMKCPEGGFRMHEEGETDIRGSYCAMAVASMLHMLTDELMEGLPDYIRRCQTWEGGLAGEAGLEAHGGYSYCGLAALCIIGKADALDLFAFLRWAAHKQMSHEGGFQGRANKLVDSCYAFWMGGIFPLLHEAFRQSGQDVALPSSHSWFAPSPLQTYVFLACQTQSGGLRDKPGKSADFYHSCYSLSGVSVSQHGVDGSLSVVGAASNLLERTDLYYNVLVEKAERKCAYFAGLPPLEVDGRVVGGGEGVGAAEGRRHLLEELNLPSYQ</sequence>
<evidence type="ECO:0000313" key="12">
    <source>
        <dbReference type="EMBL" id="CAE8722287.1"/>
    </source>
</evidence>
<evidence type="ECO:0000313" key="11">
    <source>
        <dbReference type="EMBL" id="CAE8619789.1"/>
    </source>
</evidence>
<dbReference type="EMBL" id="CAJNNV010027224">
    <property type="protein sequence ID" value="CAE8619789.1"/>
    <property type="molecule type" value="Genomic_DNA"/>
</dbReference>